<feature type="non-terminal residue" evidence="1">
    <location>
        <position position="59"/>
    </location>
</feature>
<protein>
    <submittedName>
        <fullName evidence="1">Uncharacterized protein</fullName>
    </submittedName>
</protein>
<keyword evidence="2" id="KW-1185">Reference proteome</keyword>
<dbReference type="AlphaFoldDB" id="A0A564YT10"/>
<evidence type="ECO:0000313" key="1">
    <source>
        <dbReference type="EMBL" id="VUZ49853.1"/>
    </source>
</evidence>
<reference evidence="1 2" key="1">
    <citation type="submission" date="2019-07" db="EMBL/GenBank/DDBJ databases">
        <authorList>
            <person name="Jastrzebski P J."/>
            <person name="Paukszto L."/>
            <person name="Jastrzebski P J."/>
        </authorList>
    </citation>
    <scope>NUCLEOTIDE SEQUENCE [LARGE SCALE GENOMIC DNA]</scope>
    <source>
        <strain evidence="1 2">WMS-il1</strain>
    </source>
</reference>
<dbReference type="EMBL" id="CABIJS010000333">
    <property type="protein sequence ID" value="VUZ49853.1"/>
    <property type="molecule type" value="Genomic_DNA"/>
</dbReference>
<dbReference type="Proteomes" id="UP000321570">
    <property type="component" value="Unassembled WGS sequence"/>
</dbReference>
<organism evidence="1 2">
    <name type="scientific">Hymenolepis diminuta</name>
    <name type="common">Rat tapeworm</name>
    <dbReference type="NCBI Taxonomy" id="6216"/>
    <lineage>
        <taxon>Eukaryota</taxon>
        <taxon>Metazoa</taxon>
        <taxon>Spiralia</taxon>
        <taxon>Lophotrochozoa</taxon>
        <taxon>Platyhelminthes</taxon>
        <taxon>Cestoda</taxon>
        <taxon>Eucestoda</taxon>
        <taxon>Cyclophyllidea</taxon>
        <taxon>Hymenolepididae</taxon>
        <taxon>Hymenolepis</taxon>
    </lineage>
</organism>
<proteinExistence type="predicted"/>
<gene>
    <name evidence="1" type="ORF">WMSIL1_LOCUS8608</name>
</gene>
<accession>A0A564YT10</accession>
<sequence>MKSSSMELVNMYLSIFTAILYRGLNFGYPGQDSLYPESPEWPVWSGLFGIFYEIFIKCT</sequence>
<evidence type="ECO:0000313" key="2">
    <source>
        <dbReference type="Proteomes" id="UP000321570"/>
    </source>
</evidence>
<name>A0A564YT10_HYMDI</name>